<organism evidence="2 3">
    <name type="scientific">Helianthus annuus</name>
    <name type="common">Common sunflower</name>
    <dbReference type="NCBI Taxonomy" id="4232"/>
    <lineage>
        <taxon>Eukaryota</taxon>
        <taxon>Viridiplantae</taxon>
        <taxon>Streptophyta</taxon>
        <taxon>Embryophyta</taxon>
        <taxon>Tracheophyta</taxon>
        <taxon>Spermatophyta</taxon>
        <taxon>Magnoliopsida</taxon>
        <taxon>eudicotyledons</taxon>
        <taxon>Gunneridae</taxon>
        <taxon>Pentapetalae</taxon>
        <taxon>asterids</taxon>
        <taxon>campanulids</taxon>
        <taxon>Asterales</taxon>
        <taxon>Asteraceae</taxon>
        <taxon>Asteroideae</taxon>
        <taxon>Heliantheae alliance</taxon>
        <taxon>Heliantheae</taxon>
        <taxon>Helianthus</taxon>
    </lineage>
</organism>
<keyword evidence="1" id="KW-0472">Membrane</keyword>
<dbReference type="Proteomes" id="UP000215914">
    <property type="component" value="Unassembled WGS sequence"/>
</dbReference>
<sequence>MYCETIVLECDSPALLPRFVVLRCRGVTYCVVHCVFSLMFNVLSSVIYCVYWLLSVFLV</sequence>
<dbReference type="Gramene" id="mRNA:HanXRQr2_Chr03g0100401">
    <property type="protein sequence ID" value="mRNA:HanXRQr2_Chr03g0100401"/>
    <property type="gene ID" value="HanXRQr2_Chr03g0100401"/>
</dbReference>
<keyword evidence="1" id="KW-0812">Transmembrane</keyword>
<reference evidence="2" key="1">
    <citation type="journal article" date="2017" name="Nature">
        <title>The sunflower genome provides insights into oil metabolism, flowering and Asterid evolution.</title>
        <authorList>
            <person name="Badouin H."/>
            <person name="Gouzy J."/>
            <person name="Grassa C.J."/>
            <person name="Murat F."/>
            <person name="Staton S.E."/>
            <person name="Cottret L."/>
            <person name="Lelandais-Briere C."/>
            <person name="Owens G.L."/>
            <person name="Carrere S."/>
            <person name="Mayjonade B."/>
            <person name="Legrand L."/>
            <person name="Gill N."/>
            <person name="Kane N.C."/>
            <person name="Bowers J.E."/>
            <person name="Hubner S."/>
            <person name="Bellec A."/>
            <person name="Berard A."/>
            <person name="Berges H."/>
            <person name="Blanchet N."/>
            <person name="Boniface M.C."/>
            <person name="Brunel D."/>
            <person name="Catrice O."/>
            <person name="Chaidir N."/>
            <person name="Claudel C."/>
            <person name="Donnadieu C."/>
            <person name="Faraut T."/>
            <person name="Fievet G."/>
            <person name="Helmstetter N."/>
            <person name="King M."/>
            <person name="Knapp S.J."/>
            <person name="Lai Z."/>
            <person name="Le Paslier M.C."/>
            <person name="Lippi Y."/>
            <person name="Lorenzon L."/>
            <person name="Mandel J.R."/>
            <person name="Marage G."/>
            <person name="Marchand G."/>
            <person name="Marquand E."/>
            <person name="Bret-Mestries E."/>
            <person name="Morien E."/>
            <person name="Nambeesan S."/>
            <person name="Nguyen T."/>
            <person name="Pegot-Espagnet P."/>
            <person name="Pouilly N."/>
            <person name="Raftis F."/>
            <person name="Sallet E."/>
            <person name="Schiex T."/>
            <person name="Thomas J."/>
            <person name="Vandecasteele C."/>
            <person name="Vares D."/>
            <person name="Vear F."/>
            <person name="Vautrin S."/>
            <person name="Crespi M."/>
            <person name="Mangin B."/>
            <person name="Burke J.M."/>
            <person name="Salse J."/>
            <person name="Munos S."/>
            <person name="Vincourt P."/>
            <person name="Rieseberg L.H."/>
            <person name="Langlade N.B."/>
        </authorList>
    </citation>
    <scope>NUCLEOTIDE SEQUENCE</scope>
    <source>
        <tissue evidence="2">Leaves</tissue>
    </source>
</reference>
<keyword evidence="1" id="KW-1133">Transmembrane helix</keyword>
<evidence type="ECO:0000256" key="1">
    <source>
        <dbReference type="SAM" id="Phobius"/>
    </source>
</evidence>
<protein>
    <submittedName>
        <fullName evidence="2">Uncharacterized protein</fullName>
    </submittedName>
</protein>
<gene>
    <name evidence="2" type="ORF">HanXRQr2_Chr03g0100401</name>
</gene>
<reference evidence="2" key="2">
    <citation type="submission" date="2020-06" db="EMBL/GenBank/DDBJ databases">
        <title>Helianthus annuus Genome sequencing and assembly Release 2.</title>
        <authorList>
            <person name="Gouzy J."/>
            <person name="Langlade N."/>
            <person name="Munos S."/>
        </authorList>
    </citation>
    <scope>NUCLEOTIDE SEQUENCE</scope>
    <source>
        <tissue evidence="2">Leaves</tissue>
    </source>
</reference>
<proteinExistence type="predicted"/>
<keyword evidence="3" id="KW-1185">Reference proteome</keyword>
<evidence type="ECO:0000313" key="2">
    <source>
        <dbReference type="EMBL" id="KAF5813594.1"/>
    </source>
</evidence>
<accession>A0A9K3JES4</accession>
<dbReference type="EMBL" id="MNCJ02000318">
    <property type="protein sequence ID" value="KAF5813594.1"/>
    <property type="molecule type" value="Genomic_DNA"/>
</dbReference>
<comment type="caution">
    <text evidence="2">The sequence shown here is derived from an EMBL/GenBank/DDBJ whole genome shotgun (WGS) entry which is preliminary data.</text>
</comment>
<name>A0A9K3JES4_HELAN</name>
<dbReference type="AlphaFoldDB" id="A0A9K3JES4"/>
<evidence type="ECO:0000313" key="3">
    <source>
        <dbReference type="Proteomes" id="UP000215914"/>
    </source>
</evidence>
<feature type="transmembrane region" description="Helical" evidence="1">
    <location>
        <begin position="27"/>
        <end position="54"/>
    </location>
</feature>